<dbReference type="InterPro" id="IPR024395">
    <property type="entry name" value="CLASP_N_dom"/>
</dbReference>
<dbReference type="Proteomes" id="UP001160483">
    <property type="component" value="Unassembled WGS sequence"/>
</dbReference>
<keyword evidence="2" id="KW-1133">Transmembrane helix</keyword>
<dbReference type="AlphaFoldDB" id="A0AAU9KR46"/>
<feature type="region of interest" description="Disordered" evidence="1">
    <location>
        <begin position="356"/>
        <end position="391"/>
    </location>
</feature>
<dbReference type="InterPro" id="IPR011989">
    <property type="entry name" value="ARM-like"/>
</dbReference>
<dbReference type="EMBL" id="CAKKTJ010000095">
    <property type="protein sequence ID" value="CAH0474091.1"/>
    <property type="molecule type" value="Genomic_DNA"/>
</dbReference>
<feature type="region of interest" description="Disordered" evidence="1">
    <location>
        <begin position="765"/>
        <end position="785"/>
    </location>
</feature>
<dbReference type="Gene3D" id="1.25.10.10">
    <property type="entry name" value="Leucine-rich Repeat Variant"/>
    <property type="match status" value="1"/>
</dbReference>
<feature type="region of interest" description="Disordered" evidence="1">
    <location>
        <begin position="406"/>
        <end position="442"/>
    </location>
</feature>
<proteinExistence type="predicted"/>
<evidence type="ECO:0000313" key="5">
    <source>
        <dbReference type="Proteomes" id="UP001160483"/>
    </source>
</evidence>
<dbReference type="InterPro" id="IPR016024">
    <property type="entry name" value="ARM-type_fold"/>
</dbReference>
<sequence length="1208" mass="134381">MERLSIQIQEAQRLLQQSEADWKDCSSSIEEITLTVESLKHVNDYKDITELLLTLSSEIGAQISAIRSRLVKDVCECLIRIINVTGRDFQDMANALLPHIIRTSKSTLSAIRQPGAKLLSKLSEKVRYDLALVKKIYVQSMQDKPRVLLLDQLRIVFVYWSDEEVLPWESDVLEMIRLGLVDQHDNVRKAAREVLCRVSSRWSERVDELLEMLSNQGKALLIHEHQDSSLAVAIIKKYPGLAAKAKMLSRSRGAITRPRPSFHKFPRHKSEQNIEIHVSAAPSPIQRTEKEVGKKEPSSCEKMVKVGTTAATPDEKGNSAIAWHLYDNLEPMGGPDNCQQNDVSKDFSRSELRGLYESQDFAPPPDVGKTFSPRGDIQCQQPTVAHASDASNTGETLLQDASFRQLEESHTSVPVNDASIPYNEKHHESPTESSSPSDQFLSQLSRKESYLLKSEGSIELSTPVASTHIEEDKGGLKLLSTNGEYFSNPSSSLRDVPASFPPSTECLAPRSRTRPFPHQKEDSFPPEPGLSVLLSSKLLATEMSTQPRTVDVTPEPVFSISQPNQEAVSLLCAQNIDCVLDGKEDRNHSTEGSGRVELHIAGDHSKPDNSRSQRESECRSLEKDDDQLKLSEEDILPNEWHPDEGLAHGRDPLDEVGKFWSGDFVIDDDERVKANKPGISELVSCAGSVPKRQCPMREEITEKEDREEWFTEEKLESVPTDAITCLASVQSIYDVTRLRVATNMGESPGSQLVEEGSVPAHSVFDSAETAEEAQEQFSSKHDTQSWEVPKRAERYLERLTNADLMSHSPLIVPSINAALAQSNESSRCAPSSSPPMTPTRGLYLQTKHYDARERSEESSCLGLQGSHSPLRMPEHFIAKIGEPESLSFAREDRAEYTEVPSQNLQKDARLQSLFDANEQAGRFDAAEKLFATKKVLSTSGFYNRPQSPEPEHGTHSKLHQVRFPPTQLGAKLNPCFANTQKKVAIEKIDTALKDVAAEDVATAIDSETEATGVEGHKEVLLRDRQVTGPDETGATLTPDCSKRDASLLSTTFDTAPRSTAKPSAIAEERNMPPATLGWASSFAITVVVFLAAMFCMMGILQAAQKVQDSHEYHLALKSQIGNFETSITETHKKVIKLEEDYVTWSEYVRKLTEEDDVHALAQLEAIQVEVQKWQHDMKADLMAFRQALAVDSIEASFADLHVNDTPEN</sequence>
<evidence type="ECO:0000259" key="3">
    <source>
        <dbReference type="Pfam" id="PF12348"/>
    </source>
</evidence>
<feature type="region of interest" description="Disordered" evidence="1">
    <location>
        <begin position="490"/>
        <end position="527"/>
    </location>
</feature>
<dbReference type="Pfam" id="PF12348">
    <property type="entry name" value="CLASP_N"/>
    <property type="match status" value="1"/>
</dbReference>
<feature type="compositionally biased region" description="Polar residues" evidence="1">
    <location>
        <begin position="378"/>
        <end position="391"/>
    </location>
</feature>
<protein>
    <recommendedName>
        <fullName evidence="3">CLASP N-terminal domain-containing protein</fullName>
    </recommendedName>
</protein>
<evidence type="ECO:0000313" key="4">
    <source>
        <dbReference type="EMBL" id="CAH0474091.1"/>
    </source>
</evidence>
<accession>A0AAU9KR46</accession>
<dbReference type="SUPFAM" id="SSF48371">
    <property type="entry name" value="ARM repeat"/>
    <property type="match status" value="1"/>
</dbReference>
<keyword evidence="2" id="KW-0472">Membrane</keyword>
<feature type="region of interest" description="Disordered" evidence="1">
    <location>
        <begin position="584"/>
        <end position="630"/>
    </location>
</feature>
<feature type="domain" description="CLASP N-terminal" evidence="3">
    <location>
        <begin position="8"/>
        <end position="219"/>
    </location>
</feature>
<gene>
    <name evidence="4" type="ORF">PBS003_LOCUS959</name>
</gene>
<evidence type="ECO:0000256" key="2">
    <source>
        <dbReference type="SAM" id="Phobius"/>
    </source>
</evidence>
<evidence type="ECO:0000256" key="1">
    <source>
        <dbReference type="SAM" id="MobiDB-lite"/>
    </source>
</evidence>
<comment type="caution">
    <text evidence="4">The sequence shown here is derived from an EMBL/GenBank/DDBJ whole genome shotgun (WGS) entry which is preliminary data.</text>
</comment>
<organism evidence="4 5">
    <name type="scientific">Peronospora belbahrii</name>
    <dbReference type="NCBI Taxonomy" id="622444"/>
    <lineage>
        <taxon>Eukaryota</taxon>
        <taxon>Sar</taxon>
        <taxon>Stramenopiles</taxon>
        <taxon>Oomycota</taxon>
        <taxon>Peronosporomycetes</taxon>
        <taxon>Peronosporales</taxon>
        <taxon>Peronosporaceae</taxon>
        <taxon>Peronospora</taxon>
    </lineage>
</organism>
<name>A0AAU9KR46_9STRA</name>
<feature type="transmembrane region" description="Helical" evidence="2">
    <location>
        <begin position="1076"/>
        <end position="1100"/>
    </location>
</feature>
<reference evidence="4" key="1">
    <citation type="submission" date="2021-11" db="EMBL/GenBank/DDBJ databases">
        <authorList>
            <person name="Islam A."/>
            <person name="Islam S."/>
            <person name="Flora M.S."/>
            <person name="Rahman M."/>
            <person name="Ziaur R.M."/>
            <person name="Epstein J.H."/>
            <person name="Hassan M."/>
            <person name="Klassen M."/>
            <person name="Woodard K."/>
            <person name="Webb A."/>
            <person name="Webby R.J."/>
            <person name="El Zowalaty M.E."/>
        </authorList>
    </citation>
    <scope>NUCLEOTIDE SEQUENCE</scope>
    <source>
        <strain evidence="4">Pbs3</strain>
    </source>
</reference>
<keyword evidence="2" id="KW-0812">Transmembrane</keyword>